<evidence type="ECO:0000256" key="8">
    <source>
        <dbReference type="ARBA" id="ARBA00022989"/>
    </source>
</evidence>
<dbReference type="PROSITE" id="PS51384">
    <property type="entry name" value="FAD_FR"/>
    <property type="match status" value="1"/>
</dbReference>
<proteinExistence type="inferred from homology"/>
<dbReference type="InterPro" id="IPR003097">
    <property type="entry name" value="CysJ-like_FAD-binding"/>
</dbReference>
<evidence type="ECO:0000256" key="4">
    <source>
        <dbReference type="ARBA" id="ARBA00022824"/>
    </source>
</evidence>
<evidence type="ECO:0000256" key="7">
    <source>
        <dbReference type="ARBA" id="ARBA00022955"/>
    </source>
</evidence>
<dbReference type="CDD" id="cd06204">
    <property type="entry name" value="CYPOR"/>
    <property type="match status" value="1"/>
</dbReference>
<dbReference type="PANTHER" id="PTHR19384">
    <property type="entry name" value="NITRIC OXIDE SYNTHASE-RELATED"/>
    <property type="match status" value="1"/>
</dbReference>
<evidence type="ECO:0000256" key="5">
    <source>
        <dbReference type="ARBA" id="ARBA00022827"/>
    </source>
</evidence>
<keyword evidence="14" id="KW-0444">Lipid biosynthesis</keyword>
<dbReference type="EC" id="1.6.2.4" evidence="14 15"/>
<dbReference type="InterPro" id="IPR039261">
    <property type="entry name" value="FNR_nucleotide-bd"/>
</dbReference>
<feature type="binding site" evidence="14">
    <location>
        <begin position="169"/>
        <end position="178"/>
    </location>
    <ligand>
        <name>FMN</name>
        <dbReference type="ChEBI" id="CHEBI:58210"/>
    </ligand>
</feature>
<keyword evidence="3 14" id="KW-0812">Transmembrane</keyword>
<feature type="binding site" evidence="14">
    <location>
        <position position="545"/>
    </location>
    <ligand>
        <name>NADP(+)</name>
        <dbReference type="ChEBI" id="CHEBI:58349"/>
    </ligand>
</feature>
<protein>
    <recommendedName>
        <fullName evidence="14 15">NADPH--cytochrome P450 reductase</fullName>
        <shortName evidence="14">CPR</shortName>
        <shortName evidence="14">P450R</shortName>
        <ecNumber evidence="14 15">1.6.2.4</ecNumber>
    </recommendedName>
</protein>
<evidence type="ECO:0000313" key="19">
    <source>
        <dbReference type="Proteomes" id="UP001498771"/>
    </source>
</evidence>
<keyword evidence="6 14" id="KW-0521">NADP</keyword>
<dbReference type="PRINTS" id="PR00371">
    <property type="entry name" value="FPNCR"/>
</dbReference>
<comment type="function">
    <text evidence="14">This enzyme is required for electron transfer from NADP to cytochrome P450 in microsomes. It can also provide electron transfer to heme oxygenase and cytochrome B5. Involved in ergosterol biosynthesis.</text>
</comment>
<dbReference type="HAMAP" id="MF_03212">
    <property type="entry name" value="NCPR"/>
    <property type="match status" value="1"/>
</dbReference>
<dbReference type="EMBL" id="JBBJBU010000001">
    <property type="protein sequence ID" value="KAK7206977.1"/>
    <property type="molecule type" value="Genomic_DNA"/>
</dbReference>
<keyword evidence="7 14" id="KW-0752">Steroid biosynthesis</keyword>
<feature type="domain" description="Flavodoxin-like" evidence="16">
    <location>
        <begin position="69"/>
        <end position="221"/>
    </location>
</feature>
<dbReference type="PROSITE" id="PS50902">
    <property type="entry name" value="FLAVODOXIN_LIKE"/>
    <property type="match status" value="1"/>
</dbReference>
<feature type="binding site" evidence="14">
    <location>
        <position position="204"/>
    </location>
    <ligand>
        <name>FMN</name>
        <dbReference type="ChEBI" id="CHEBI:58210"/>
    </ligand>
</feature>
<evidence type="ECO:0000256" key="13">
    <source>
        <dbReference type="ARBA" id="ARBA00023221"/>
    </source>
</evidence>
<evidence type="ECO:0000256" key="12">
    <source>
        <dbReference type="ARBA" id="ARBA00023166"/>
    </source>
</evidence>
<keyword evidence="2 14" id="KW-0288">FMN</keyword>
<dbReference type="Proteomes" id="UP001498771">
    <property type="component" value="Unassembled WGS sequence"/>
</dbReference>
<dbReference type="Gene3D" id="3.40.50.360">
    <property type="match status" value="1"/>
</dbReference>
<keyword evidence="12 14" id="KW-1207">Sterol metabolism</keyword>
<feature type="binding site" evidence="14">
    <location>
        <begin position="482"/>
        <end position="485"/>
    </location>
    <ligand>
        <name>FAD</name>
        <dbReference type="ChEBI" id="CHEBI:57692"/>
    </ligand>
</feature>
<dbReference type="InterPro" id="IPR029039">
    <property type="entry name" value="Flavoprotein-like_sf"/>
</dbReference>
<dbReference type="RefSeq" id="XP_064770010.1">
    <property type="nucleotide sequence ID" value="XM_064910337.1"/>
</dbReference>
<dbReference type="InterPro" id="IPR001433">
    <property type="entry name" value="OxRdtase_FAD/NAD-bd"/>
</dbReference>
<keyword evidence="5 14" id="KW-0274">FAD</keyword>
<dbReference type="SUPFAM" id="SSF63380">
    <property type="entry name" value="Riboflavin synthase domain-like"/>
    <property type="match status" value="1"/>
</dbReference>
<keyword evidence="14" id="KW-0496">Mitochondrion</keyword>
<keyword evidence="14" id="KW-0443">Lipid metabolism</keyword>
<dbReference type="PIRSF" id="PIRSF000208">
    <property type="entry name" value="P450R"/>
    <property type="match status" value="1"/>
</dbReference>
<evidence type="ECO:0000256" key="11">
    <source>
        <dbReference type="ARBA" id="ARBA00023136"/>
    </source>
</evidence>
<reference evidence="18 19" key="1">
    <citation type="submission" date="2024-03" db="EMBL/GenBank/DDBJ databases">
        <title>Genome-scale model development and genomic sequencing of the oleaginous clade Lipomyces.</title>
        <authorList>
            <consortium name="Lawrence Berkeley National Laboratory"/>
            <person name="Czajka J.J."/>
            <person name="Han Y."/>
            <person name="Kim J."/>
            <person name="Mondo S.J."/>
            <person name="Hofstad B.A."/>
            <person name="Robles A."/>
            <person name="Haridas S."/>
            <person name="Riley R."/>
            <person name="LaButti K."/>
            <person name="Pangilinan J."/>
            <person name="Andreopoulos W."/>
            <person name="Lipzen A."/>
            <person name="Yan J."/>
            <person name="Wang M."/>
            <person name="Ng V."/>
            <person name="Grigoriev I.V."/>
            <person name="Spatafora J.W."/>
            <person name="Magnuson J.K."/>
            <person name="Baker S.E."/>
            <person name="Pomraning K.R."/>
        </authorList>
    </citation>
    <scope>NUCLEOTIDE SEQUENCE [LARGE SCALE GENOMIC DNA]</scope>
    <source>
        <strain evidence="18 19">Phaff 52-87</strain>
    </source>
</reference>
<comment type="similarity">
    <text evidence="14 15">In the C-terminal section; belongs to the flavoprotein pyridine nucleotide cytochrome reductase family.</text>
</comment>
<feature type="transmembrane region" description="Helical" evidence="14">
    <location>
        <begin position="15"/>
        <end position="33"/>
    </location>
</feature>
<keyword evidence="14" id="KW-1003">Cell membrane</keyword>
<feature type="binding site" evidence="14">
    <location>
        <position position="293"/>
    </location>
    <ligand>
        <name>NADP(+)</name>
        <dbReference type="ChEBI" id="CHEBI:58349"/>
    </ligand>
</feature>
<dbReference type="InterPro" id="IPR017927">
    <property type="entry name" value="FAD-bd_FR_type"/>
</dbReference>
<feature type="binding site" evidence="14">
    <location>
        <position position="679"/>
    </location>
    <ligand>
        <name>FAD</name>
        <dbReference type="ChEBI" id="CHEBI:57692"/>
    </ligand>
</feature>
<evidence type="ECO:0000313" key="18">
    <source>
        <dbReference type="EMBL" id="KAK7206977.1"/>
    </source>
</evidence>
<comment type="subcellular location">
    <subcellularLocation>
        <location evidence="14">Endoplasmic reticulum membrane</location>
        <topology evidence="14">Single-pass membrane protein</topology>
        <orientation evidence="14">Cytoplasmic side</orientation>
    </subcellularLocation>
    <subcellularLocation>
        <location evidence="14">Mitochondrion outer membrane</location>
        <topology evidence="14">Single-pass membrane protein</topology>
        <orientation evidence="14">Cytoplasmic side</orientation>
    </subcellularLocation>
    <subcellularLocation>
        <location evidence="14">Cell membrane</location>
        <topology evidence="14">Single-pass membrane protein</topology>
        <orientation evidence="14">Cytoplasmic side</orientation>
    </subcellularLocation>
</comment>
<evidence type="ECO:0000256" key="2">
    <source>
        <dbReference type="ARBA" id="ARBA00022643"/>
    </source>
</evidence>
<keyword evidence="10 14" id="KW-0756">Sterol biosynthesis</keyword>
<keyword evidence="11 14" id="KW-0472">Membrane</keyword>
<sequence length="679" mass="75964">MANVGSWKQPVEDSLVSTALIAVLVIVVIAYFTRSSFSKSKKEQPASKSVGAYSDRCIVQKLQETNNECVIFYGTQTGNSQDYAEKLAKEAHAKYGLRAMVADLEEYDYETFVNFPEDKLSIFIMSSYGEGEPTDNAVSFFDFVTSESPDFCEQKDVPLQSMRYAAFGLGNSTYEHYNAVIHRVDESLTRLGATRLGPVGEGDDARGTAEEDFMAWKEQMWPEVSEAMHLQAHDVKYEPSFALLETTPAPDRLYLGEHSDDQLSQLSRSSYGPHNPFLAPVVESHELFAGGDRNCLHFEVDLSGSNMTYQTGDHLAVWPMNPSEEVDRFLRVFGLLERRNDVFELEPIDGTVKVPFPTPTTYDAAARYYVEICGAVSRQFMSTLAEFAPADTPLKASLTKLASDKDYFAEVVSHKYLNLAQLLESLTSTAFEVPFTALIEGIRALQPRFYSISSSSLVQREKLSITAVVSTEDVGNATKFYGVNSNYLLAVKNEMNGEKQQQGITYSVSGPRERYGSKVPIYIRTSNFRLPTNKSTPILMIGPGTGVAPFRAFVQEKAAQVKSGADIGKMLLFFGCRRADEDFIYQDEWKEYGATLGDKFEMITAFSRQSAKKVYVQHRVAEYANEIMDVLGKGGYVYVCGDVRMARDVQSTLIQIAGSNGEQLIRDLRKDNRYQEDVW</sequence>
<comment type="caution">
    <text evidence="18">The sequence shown here is derived from an EMBL/GenBank/DDBJ whole genome shotgun (WGS) entry which is preliminary data.</text>
</comment>
<comment type="similarity">
    <text evidence="14">Belongs to the NADPH--cytochrome P450 reductase family.</text>
</comment>
<comment type="cofactor">
    <cofactor evidence="14">
        <name>FMN</name>
        <dbReference type="ChEBI" id="CHEBI:58210"/>
    </cofactor>
    <text evidence="14">Binds 1 FMN per monomer.</text>
</comment>
<comment type="catalytic activity">
    <reaction evidence="14 15">
        <text>2 oxidized [cytochrome P450] + NADPH = 2 reduced [cytochrome P450] + NADP(+) + H(+)</text>
        <dbReference type="Rhea" id="RHEA:24040"/>
        <dbReference type="Rhea" id="RHEA-COMP:14627"/>
        <dbReference type="Rhea" id="RHEA-COMP:14628"/>
        <dbReference type="ChEBI" id="CHEBI:15378"/>
        <dbReference type="ChEBI" id="CHEBI:55376"/>
        <dbReference type="ChEBI" id="CHEBI:57783"/>
        <dbReference type="ChEBI" id="CHEBI:58349"/>
        <dbReference type="ChEBI" id="CHEBI:60344"/>
        <dbReference type="EC" id="1.6.2.4"/>
    </reaction>
</comment>
<dbReference type="Gene3D" id="2.40.30.10">
    <property type="entry name" value="Translation factors"/>
    <property type="match status" value="1"/>
</dbReference>
<comment type="similarity">
    <text evidence="14">In the N-terminal section; belongs to the flavodoxin family.</text>
</comment>
<dbReference type="Gene3D" id="3.40.50.80">
    <property type="entry name" value="Nucleotide-binding domain of ferredoxin-NADP reductase (FNR) module"/>
    <property type="match status" value="1"/>
</dbReference>
<dbReference type="Pfam" id="PF00258">
    <property type="entry name" value="Flavodoxin_1"/>
    <property type="match status" value="1"/>
</dbReference>
<keyword evidence="14" id="KW-1000">Mitochondrion outer membrane</keyword>
<evidence type="ECO:0000259" key="17">
    <source>
        <dbReference type="PROSITE" id="PS51384"/>
    </source>
</evidence>
<feature type="binding site" evidence="14">
    <location>
        <position position="648"/>
    </location>
    <ligand>
        <name>NADP(+)</name>
        <dbReference type="ChEBI" id="CHEBI:58349"/>
    </ligand>
</feature>
<keyword evidence="1 14" id="KW-0285">Flavoprotein</keyword>
<dbReference type="SUPFAM" id="SSF52218">
    <property type="entry name" value="Flavoproteins"/>
    <property type="match status" value="1"/>
</dbReference>
<dbReference type="Pfam" id="PF00175">
    <property type="entry name" value="NAD_binding_1"/>
    <property type="match status" value="1"/>
</dbReference>
<feature type="binding site" evidence="14">
    <location>
        <begin position="607"/>
        <end position="608"/>
    </location>
    <ligand>
        <name>NADP(+)</name>
        <dbReference type="ChEBI" id="CHEBI:58349"/>
    </ligand>
</feature>
<feature type="binding site" evidence="14">
    <location>
        <begin position="466"/>
        <end position="468"/>
    </location>
    <ligand>
        <name>FAD</name>
        <dbReference type="ChEBI" id="CHEBI:57692"/>
    </ligand>
</feature>
<dbReference type="Pfam" id="PF00667">
    <property type="entry name" value="FAD_binding_1"/>
    <property type="match status" value="1"/>
</dbReference>
<dbReference type="InterPro" id="IPR023208">
    <property type="entry name" value="P450R"/>
</dbReference>
<dbReference type="GeneID" id="90035849"/>
<evidence type="ECO:0000256" key="15">
    <source>
        <dbReference type="PIRNR" id="PIRNR000208"/>
    </source>
</evidence>
<comment type="caution">
    <text evidence="14">Lacks conserved residue(s) required for the propagation of feature annotation.</text>
</comment>
<accession>A0ABR1FAU6</accession>
<evidence type="ECO:0000256" key="14">
    <source>
        <dbReference type="HAMAP-Rule" id="MF_03212"/>
    </source>
</evidence>
<dbReference type="InterPro" id="IPR017938">
    <property type="entry name" value="Riboflavin_synthase-like_b-brl"/>
</dbReference>
<gene>
    <name evidence="18" type="ORF">BZA70DRAFT_235315</name>
</gene>
<evidence type="ECO:0000256" key="3">
    <source>
        <dbReference type="ARBA" id="ARBA00022692"/>
    </source>
</evidence>
<keyword evidence="19" id="KW-1185">Reference proteome</keyword>
<feature type="binding site" evidence="14">
    <location>
        <begin position="448"/>
        <end position="451"/>
    </location>
    <ligand>
        <name>FAD</name>
        <dbReference type="ChEBI" id="CHEBI:57692"/>
    </ligand>
</feature>
<dbReference type="SUPFAM" id="SSF52343">
    <property type="entry name" value="Ferredoxin reductase-like, C-terminal NADP-linked domain"/>
    <property type="match status" value="1"/>
</dbReference>
<dbReference type="InterPro" id="IPR001709">
    <property type="entry name" value="Flavoprot_Pyr_Nucl_cyt_Rdtase"/>
</dbReference>
<evidence type="ECO:0000256" key="9">
    <source>
        <dbReference type="ARBA" id="ARBA00023002"/>
    </source>
</evidence>
<organism evidence="18 19">
    <name type="scientific">Myxozyma melibiosi</name>
    <dbReference type="NCBI Taxonomy" id="54550"/>
    <lineage>
        <taxon>Eukaryota</taxon>
        <taxon>Fungi</taxon>
        <taxon>Dikarya</taxon>
        <taxon>Ascomycota</taxon>
        <taxon>Saccharomycotina</taxon>
        <taxon>Lipomycetes</taxon>
        <taxon>Lipomycetales</taxon>
        <taxon>Lipomycetaceae</taxon>
        <taxon>Myxozyma</taxon>
    </lineage>
</organism>
<comment type="cofactor">
    <cofactor evidence="14">
        <name>FAD</name>
        <dbReference type="ChEBI" id="CHEBI:57692"/>
    </cofactor>
    <text evidence="14">Binds 1 FAD per monomer.</text>
</comment>
<evidence type="ECO:0000256" key="1">
    <source>
        <dbReference type="ARBA" id="ARBA00022630"/>
    </source>
</evidence>
<keyword evidence="9 14" id="KW-0560">Oxidoreductase</keyword>
<dbReference type="Gene3D" id="1.20.990.10">
    <property type="entry name" value="NADPH-cytochrome p450 Reductase, Chain A, domain 3"/>
    <property type="match status" value="1"/>
</dbReference>
<dbReference type="InterPro" id="IPR023173">
    <property type="entry name" value="NADPH_Cyt_P450_Rdtase_alpha"/>
</dbReference>
<dbReference type="PRINTS" id="PR00369">
    <property type="entry name" value="FLAVODOXIN"/>
</dbReference>
<name>A0ABR1FAU6_9ASCO</name>
<evidence type="ECO:0000259" key="16">
    <source>
        <dbReference type="PROSITE" id="PS50902"/>
    </source>
</evidence>
<evidence type="ECO:0000256" key="10">
    <source>
        <dbReference type="ARBA" id="ARBA00023011"/>
    </source>
</evidence>
<keyword evidence="4 14" id="KW-0256">Endoplasmic reticulum</keyword>
<feature type="domain" description="FAD-binding FR-type" evidence="17">
    <location>
        <begin position="274"/>
        <end position="531"/>
    </location>
</feature>
<evidence type="ECO:0000256" key="6">
    <source>
        <dbReference type="ARBA" id="ARBA00022857"/>
    </source>
</evidence>
<feature type="binding site" evidence="14">
    <location>
        <begin position="613"/>
        <end position="617"/>
    </location>
    <ligand>
        <name>NADP(+)</name>
        <dbReference type="ChEBI" id="CHEBI:58349"/>
    </ligand>
</feature>
<keyword evidence="8 14" id="KW-1133">Transmembrane helix</keyword>
<keyword evidence="13 14" id="KW-0753">Steroid metabolism</keyword>
<dbReference type="InterPro" id="IPR001094">
    <property type="entry name" value="Flavdoxin-like"/>
</dbReference>
<dbReference type="PANTHER" id="PTHR19384:SF17">
    <property type="entry name" value="NADPH--CYTOCHROME P450 REDUCTASE"/>
    <property type="match status" value="1"/>
</dbReference>
<dbReference type="InterPro" id="IPR008254">
    <property type="entry name" value="Flavodoxin/NO_synth"/>
</dbReference>